<dbReference type="EMBL" id="JBHSBU010000004">
    <property type="protein sequence ID" value="MFC4161948.1"/>
    <property type="molecule type" value="Genomic_DNA"/>
</dbReference>
<dbReference type="Proteomes" id="UP001595791">
    <property type="component" value="Unassembled WGS sequence"/>
</dbReference>
<name>A0ABV8MXT8_9NEIS</name>
<evidence type="ECO:0000313" key="1">
    <source>
        <dbReference type="EMBL" id="MFC4161948.1"/>
    </source>
</evidence>
<reference evidence="2" key="1">
    <citation type="journal article" date="2019" name="Int. J. Syst. Evol. Microbiol.">
        <title>The Global Catalogue of Microorganisms (GCM) 10K type strain sequencing project: providing services to taxonomists for standard genome sequencing and annotation.</title>
        <authorList>
            <consortium name="The Broad Institute Genomics Platform"/>
            <consortium name="The Broad Institute Genome Sequencing Center for Infectious Disease"/>
            <person name="Wu L."/>
            <person name="Ma J."/>
        </authorList>
    </citation>
    <scope>NUCLEOTIDE SEQUENCE [LARGE SCALE GENOMIC DNA]</scope>
    <source>
        <strain evidence="2">LMG 29894</strain>
    </source>
</reference>
<keyword evidence="2" id="KW-1185">Reference proteome</keyword>
<gene>
    <name evidence="1" type="ORF">ACFOW7_21670</name>
</gene>
<evidence type="ECO:0000313" key="2">
    <source>
        <dbReference type="Proteomes" id="UP001595791"/>
    </source>
</evidence>
<proteinExistence type="predicted"/>
<comment type="caution">
    <text evidence="1">The sequence shown here is derived from an EMBL/GenBank/DDBJ whole genome shotgun (WGS) entry which is preliminary data.</text>
</comment>
<organism evidence="1 2">
    <name type="scientific">Chitinimonas lacunae</name>
    <dbReference type="NCBI Taxonomy" id="1963018"/>
    <lineage>
        <taxon>Bacteria</taxon>
        <taxon>Pseudomonadati</taxon>
        <taxon>Pseudomonadota</taxon>
        <taxon>Betaproteobacteria</taxon>
        <taxon>Neisseriales</taxon>
        <taxon>Chitinibacteraceae</taxon>
        <taxon>Chitinimonas</taxon>
    </lineage>
</organism>
<sequence>MIERHHSLDGIELPDLPWSDELNWAPIAQNVDYGLAGALIVQVGERRAGRPITLAGDDATNYCSRAVLLQLYQLASMPGKVMVLTLADGRRFDVMWRHGEGAIEARPIEHKIVQGPDDEYNVTLRFLTV</sequence>
<dbReference type="RefSeq" id="WP_378168646.1">
    <property type="nucleotide sequence ID" value="NZ_JBHSBU010000004.1"/>
</dbReference>
<accession>A0ABV8MXT8</accession>
<protein>
    <submittedName>
        <fullName evidence="1">Uncharacterized protein</fullName>
    </submittedName>
</protein>